<dbReference type="GO" id="GO:0005737">
    <property type="term" value="C:cytoplasm"/>
    <property type="evidence" value="ECO:0007669"/>
    <property type="project" value="TreeGrafter"/>
</dbReference>
<dbReference type="Gene3D" id="3.40.50.300">
    <property type="entry name" value="P-loop containing nucleotide triphosphate hydrolases"/>
    <property type="match status" value="1"/>
</dbReference>
<dbReference type="Pfam" id="PF02492">
    <property type="entry name" value="cobW"/>
    <property type="match status" value="1"/>
</dbReference>
<protein>
    <recommendedName>
        <fullName evidence="1">CobW/HypB/UreG nucleotide-binding domain-containing protein</fullName>
    </recommendedName>
</protein>
<evidence type="ECO:0000313" key="3">
    <source>
        <dbReference type="EMBL" id="CAE0472582.1"/>
    </source>
</evidence>
<dbReference type="EMBL" id="HBIO01022689">
    <property type="protein sequence ID" value="CAE0472580.1"/>
    <property type="molecule type" value="Transcribed_RNA"/>
</dbReference>
<organism evidence="3">
    <name type="scientific">Chaetoceros debilis</name>
    <dbReference type="NCBI Taxonomy" id="122233"/>
    <lineage>
        <taxon>Eukaryota</taxon>
        <taxon>Sar</taxon>
        <taxon>Stramenopiles</taxon>
        <taxon>Ochrophyta</taxon>
        <taxon>Bacillariophyta</taxon>
        <taxon>Coscinodiscophyceae</taxon>
        <taxon>Chaetocerotophycidae</taxon>
        <taxon>Chaetocerotales</taxon>
        <taxon>Chaetocerotaceae</taxon>
        <taxon>Chaetoceros</taxon>
    </lineage>
</organism>
<sequence length="217" mass="24381">MNGCICCTVRGDLVEALKRLRKRLATFKFDGVIIETTGLADPAPVAQTFFVDEVISEMYSLDSIITVADAKCILDRLHDEKPEGVENEAVEQVCFADNVLLNKTNLADEEKLAKIEKEIKALNPTTKILRCLHSKVDPKELLNIKAFELDRVLDFDPEFLDEEAEHMLACTMKLSHLYPAKSREMSTKSCSRTRYNVSSLKIVTISTGTRVSLPSRE</sequence>
<gene>
    <name evidence="2" type="ORF">CDEB00056_LOCUS17433</name>
    <name evidence="3" type="ORF">CDEB00056_LOCUS17435</name>
</gene>
<dbReference type="CDD" id="cd03112">
    <property type="entry name" value="CobW-like"/>
    <property type="match status" value="1"/>
</dbReference>
<evidence type="ECO:0000313" key="2">
    <source>
        <dbReference type="EMBL" id="CAE0472580.1"/>
    </source>
</evidence>
<dbReference type="AlphaFoldDB" id="A0A6S8Y8B5"/>
<dbReference type="InterPro" id="IPR027417">
    <property type="entry name" value="P-loop_NTPase"/>
</dbReference>
<dbReference type="InterPro" id="IPR051316">
    <property type="entry name" value="Zinc-reg_GTPase_activator"/>
</dbReference>
<proteinExistence type="predicted"/>
<dbReference type="PANTHER" id="PTHR13748:SF62">
    <property type="entry name" value="COBW DOMAIN-CONTAINING PROTEIN"/>
    <property type="match status" value="1"/>
</dbReference>
<evidence type="ECO:0000259" key="1">
    <source>
        <dbReference type="Pfam" id="PF02492"/>
    </source>
</evidence>
<feature type="domain" description="CobW/HypB/UreG nucleotide-binding" evidence="1">
    <location>
        <begin position="2"/>
        <end position="129"/>
    </location>
</feature>
<name>A0A6S8Y8B5_9STRA</name>
<accession>A0A6S8Y8B5</accession>
<dbReference type="EMBL" id="HBIO01022691">
    <property type="protein sequence ID" value="CAE0472582.1"/>
    <property type="molecule type" value="Transcribed_RNA"/>
</dbReference>
<dbReference type="PANTHER" id="PTHR13748">
    <property type="entry name" value="COBW-RELATED"/>
    <property type="match status" value="1"/>
</dbReference>
<dbReference type="InterPro" id="IPR003495">
    <property type="entry name" value="CobW/HypB/UreG_nucleotide-bd"/>
</dbReference>
<dbReference type="SUPFAM" id="SSF52540">
    <property type="entry name" value="P-loop containing nucleoside triphosphate hydrolases"/>
    <property type="match status" value="1"/>
</dbReference>
<reference evidence="3" key="1">
    <citation type="submission" date="2021-01" db="EMBL/GenBank/DDBJ databases">
        <authorList>
            <person name="Corre E."/>
            <person name="Pelletier E."/>
            <person name="Niang G."/>
            <person name="Scheremetjew M."/>
            <person name="Finn R."/>
            <person name="Kale V."/>
            <person name="Holt S."/>
            <person name="Cochrane G."/>
            <person name="Meng A."/>
            <person name="Brown T."/>
            <person name="Cohen L."/>
        </authorList>
    </citation>
    <scope>NUCLEOTIDE SEQUENCE</scope>
    <source>
        <strain evidence="3">MM31A-1</strain>
    </source>
</reference>